<reference evidence="2" key="1">
    <citation type="submission" date="2016-06" db="EMBL/GenBank/DDBJ databases">
        <authorList>
            <person name="Varghese N."/>
            <person name="Submissions Spin"/>
        </authorList>
    </citation>
    <scope>NUCLEOTIDE SEQUENCE [LARGE SCALE GENOMIC DNA]</scope>
    <source>
        <strain evidence="2">DSM 44100</strain>
    </source>
</reference>
<dbReference type="STRING" id="121616.GA0070216_107181"/>
<evidence type="ECO:0008006" key="3">
    <source>
        <dbReference type="Google" id="ProtNLM"/>
    </source>
</evidence>
<name>A0A1C4YUS2_9ACTN</name>
<dbReference type="RefSeq" id="WP_091246637.1">
    <property type="nucleotide sequence ID" value="NZ_FMCU01000007.1"/>
</dbReference>
<dbReference type="EMBL" id="FMCU01000007">
    <property type="protein sequence ID" value="SCF24483.1"/>
    <property type="molecule type" value="Genomic_DNA"/>
</dbReference>
<evidence type="ECO:0000313" key="1">
    <source>
        <dbReference type="EMBL" id="SCF24483.1"/>
    </source>
</evidence>
<accession>A0A1C4YUS2</accession>
<sequence length="247" mass="27584">MSHVRFRYFDGAASIPPDFVHRIRTDLARSMPRHQVADYLTTKQHILRESDHLVTAETTNGCVGLIAATARDCDGRPFTYIETLLVAEEQHGGTVAFGLVARMFREITRRLGDFPELVAMKTYTPKAYALMHRFTVHDDIRCYPSLDGSDPDQLRHLAGRLAAELSPECRFDSRTGVVVHGGGTVGSDFWRYRPRSGNRSVDDFFAAEVGEFDRLLCLVHAPTPAARTTLATALRITLTPAPRQEIA</sequence>
<evidence type="ECO:0000313" key="2">
    <source>
        <dbReference type="Proteomes" id="UP000198797"/>
    </source>
</evidence>
<keyword evidence="2" id="KW-1185">Reference proteome</keyword>
<organism evidence="1 2">
    <name type="scientific">Micromonospora matsumotoense</name>
    <dbReference type="NCBI Taxonomy" id="121616"/>
    <lineage>
        <taxon>Bacteria</taxon>
        <taxon>Bacillati</taxon>
        <taxon>Actinomycetota</taxon>
        <taxon>Actinomycetes</taxon>
        <taxon>Micromonosporales</taxon>
        <taxon>Micromonosporaceae</taxon>
        <taxon>Micromonospora</taxon>
    </lineage>
</organism>
<dbReference type="AlphaFoldDB" id="A0A1C4YUS2"/>
<gene>
    <name evidence="1" type="ORF">GA0070216_107181</name>
</gene>
<protein>
    <recommendedName>
        <fullName evidence="3">N-acetyltransferase domain-containing protein</fullName>
    </recommendedName>
</protein>
<dbReference type="OrthoDB" id="3216640at2"/>
<dbReference type="Proteomes" id="UP000198797">
    <property type="component" value="Unassembled WGS sequence"/>
</dbReference>
<proteinExistence type="predicted"/>